<dbReference type="InterPro" id="IPR002372">
    <property type="entry name" value="PQQ_rpt_dom"/>
</dbReference>
<dbReference type="AlphaFoldDB" id="A0A5B0WXZ4"/>
<dbReference type="RefSeq" id="WP_149611336.1">
    <property type="nucleotide sequence ID" value="NZ_VTUX01000004.1"/>
</dbReference>
<feature type="binding site" evidence="11">
    <location>
        <begin position="387"/>
        <end position="388"/>
    </location>
    <ligand>
        <name>pyrroloquinoline quinone</name>
        <dbReference type="ChEBI" id="CHEBI:58442"/>
    </ligand>
</feature>
<dbReference type="Gene3D" id="1.10.760.10">
    <property type="entry name" value="Cytochrome c-like domain"/>
    <property type="match status" value="1"/>
</dbReference>
<dbReference type="GO" id="GO:0016020">
    <property type="term" value="C:membrane"/>
    <property type="evidence" value="ECO:0007669"/>
    <property type="project" value="InterPro"/>
</dbReference>
<dbReference type="SMART" id="SM00564">
    <property type="entry name" value="PQQ"/>
    <property type="match status" value="4"/>
</dbReference>
<gene>
    <name evidence="15" type="ORF">F0M18_10255</name>
</gene>
<keyword evidence="9 13" id="KW-1015">Disulfide bond</keyword>
<comment type="caution">
    <text evidence="15">The sequence shown here is derived from an EMBL/GenBank/DDBJ whole genome shotgun (WGS) entry which is preliminary data.</text>
</comment>
<evidence type="ECO:0000256" key="5">
    <source>
        <dbReference type="ARBA" id="ARBA00022837"/>
    </source>
</evidence>
<dbReference type="InterPro" id="IPR009056">
    <property type="entry name" value="Cyt_c-like_dom"/>
</dbReference>
<comment type="cofactor">
    <cofactor evidence="11">
        <name>pyrroloquinoline quinone</name>
        <dbReference type="ChEBI" id="CHEBI:58442"/>
    </cofactor>
    <text evidence="11">Binds 1 PQQ group per subunit.</text>
</comment>
<dbReference type="Pfam" id="PF01011">
    <property type="entry name" value="PQQ"/>
    <property type="match status" value="2"/>
</dbReference>
<comment type="cofactor">
    <cofactor evidence="12">
        <name>Ca(2+)</name>
        <dbReference type="ChEBI" id="CHEBI:29108"/>
    </cofactor>
    <text evidence="12">Binds 1 Ca(2+) ion per subunit.</text>
</comment>
<keyword evidence="5 12" id="KW-0106">Calcium</keyword>
<dbReference type="PROSITE" id="PS51007">
    <property type="entry name" value="CYTC"/>
    <property type="match status" value="1"/>
</dbReference>
<evidence type="ECO:0000313" key="16">
    <source>
        <dbReference type="Proteomes" id="UP000323708"/>
    </source>
</evidence>
<keyword evidence="2 11" id="KW-0349">Heme</keyword>
<name>A0A5B0WXZ4_9GAMM</name>
<evidence type="ECO:0000256" key="8">
    <source>
        <dbReference type="ARBA" id="ARBA00023004"/>
    </source>
</evidence>
<dbReference type="InterPro" id="IPR017512">
    <property type="entry name" value="PQQ_MeOH/EtOH_DH"/>
</dbReference>
<dbReference type="Proteomes" id="UP000323708">
    <property type="component" value="Unassembled WGS sequence"/>
</dbReference>
<evidence type="ECO:0000259" key="14">
    <source>
        <dbReference type="PROSITE" id="PS51007"/>
    </source>
</evidence>
<dbReference type="GO" id="GO:0009055">
    <property type="term" value="F:electron transfer activity"/>
    <property type="evidence" value="ECO:0007669"/>
    <property type="project" value="InterPro"/>
</dbReference>
<feature type="binding site" evidence="11">
    <location>
        <position position="65"/>
    </location>
    <ligand>
        <name>pyrroloquinoline quinone</name>
        <dbReference type="ChEBI" id="CHEBI:58442"/>
    </ligand>
</feature>
<dbReference type="PANTHER" id="PTHR32303">
    <property type="entry name" value="QUINOPROTEIN ALCOHOL DEHYDROGENASE (CYTOCHROME C)"/>
    <property type="match status" value="1"/>
</dbReference>
<feature type="active site" description="Proton acceptor" evidence="10">
    <location>
        <position position="300"/>
    </location>
</feature>
<dbReference type="CDD" id="cd10279">
    <property type="entry name" value="PQQ_ADH_II"/>
    <property type="match status" value="1"/>
</dbReference>
<dbReference type="SUPFAM" id="SSF50998">
    <property type="entry name" value="Quinoprotein alcohol dehydrogenase-like"/>
    <property type="match status" value="1"/>
</dbReference>
<evidence type="ECO:0000256" key="6">
    <source>
        <dbReference type="ARBA" id="ARBA00022891"/>
    </source>
</evidence>
<dbReference type="SUPFAM" id="SSF46626">
    <property type="entry name" value="Cytochrome c"/>
    <property type="match status" value="1"/>
</dbReference>
<dbReference type="InterPro" id="IPR001479">
    <property type="entry name" value="Quinoprotein_DH_CS"/>
</dbReference>
<feature type="binding site" evidence="11">
    <location>
        <position position="327"/>
    </location>
    <ligand>
        <name>pyrroloquinoline quinone</name>
        <dbReference type="ChEBI" id="CHEBI:58442"/>
    </ligand>
</feature>
<dbReference type="EC" id="1.1.2.-" evidence="15"/>
<dbReference type="GO" id="GO:0020037">
    <property type="term" value="F:heme binding"/>
    <property type="evidence" value="ECO:0007669"/>
    <property type="project" value="InterPro"/>
</dbReference>
<evidence type="ECO:0000256" key="11">
    <source>
        <dbReference type="PIRSR" id="PIRSR617512-2"/>
    </source>
</evidence>
<feature type="binding site" evidence="12">
    <location>
        <position position="255"/>
    </location>
    <ligand>
        <name>Ca(2+)</name>
        <dbReference type="ChEBI" id="CHEBI:29108"/>
    </ligand>
</feature>
<evidence type="ECO:0000256" key="4">
    <source>
        <dbReference type="ARBA" id="ARBA00022729"/>
    </source>
</evidence>
<evidence type="ECO:0000256" key="12">
    <source>
        <dbReference type="PIRSR" id="PIRSR617512-3"/>
    </source>
</evidence>
<sequence length="697" mass="76397">MTQLSAAPVTHDRLLRAAGDADEWLSHGRDLAETRFSPLDQVNVDNVAQLGLAWSYDFPDTRGLEGTPLVADGVMYVTGNWSVVHALDAVTGERLWVYDPGVPRERAATFCCGVVNRGVALWQDTVLLGTLDGYLVAIDRETGAERWRTLTIDPAGYYAITGAPRVANGVVVIGNGGSEFGVRGYVGGYDADTGEQLWRFYTVPGNPADGFETPQMELAAATWTGEWWTMGGGGTVWDSLAYDPELDLLYVGVGNGGPHNRDMRSPGGGDNLFLASIVALRPATGEYVWHYQQNPGETWDYTATQQMILADIPWQGASRKVLMQAPKNGFYFILDRETGELLSAEPFVPVNWASHYDMATGRPVEDPAARYEEAPFMLRPSGLGGHNWHPMSYSPQTGLVYIPALDFAAPMEREEEFSWFDGHWNLGYKAPYSPLGKLLSQALLRRMIDSYLLAWDPLQQREVWRVPNPELGGGGVLSTGGGLVFQGIADNAFKAYHAETGEELWSFDSQHGIVAAPISYRVGGRQYVTVMAGQGGGYSLATGVERIPASPKRRVLTFSLDGSALLPAYELPAGREQPPAANADADTLQRGGEAYNRFCLRCHGAGAVSDGSIPDLRKLDNHWYEQFDAVVLGGSMAGLGMPRFDDVLTPEQAADIKAYVLDRAGEEWELQQDARWWLALKRWVADKVAMVLLLFID</sequence>
<proteinExistence type="inferred from homology"/>
<feature type="disulfide bond" evidence="13">
    <location>
        <begin position="111"/>
        <end position="112"/>
    </location>
</feature>
<feature type="binding site" evidence="12">
    <location>
        <position position="179"/>
    </location>
    <ligand>
        <name>Ca(2+)</name>
        <dbReference type="ChEBI" id="CHEBI:29108"/>
    </ligand>
</feature>
<feature type="binding site" description="axial binding residue" evidence="12">
    <location>
        <position position="603"/>
    </location>
    <ligand>
        <name>heme c</name>
        <dbReference type="ChEBI" id="CHEBI:61717"/>
    </ligand>
    <ligandPart>
        <name>Fe</name>
        <dbReference type="ChEBI" id="CHEBI:18248"/>
    </ligandPart>
</feature>
<dbReference type="NCBIfam" id="TIGR03075">
    <property type="entry name" value="PQQ_enz_alc_DH"/>
    <property type="match status" value="1"/>
</dbReference>
<dbReference type="GO" id="GO:0005509">
    <property type="term" value="F:calcium ion binding"/>
    <property type="evidence" value="ECO:0007669"/>
    <property type="project" value="InterPro"/>
</dbReference>
<feature type="binding site" description="covalent" evidence="11">
    <location>
        <position position="599"/>
    </location>
    <ligand>
        <name>heme c</name>
        <dbReference type="ChEBI" id="CHEBI:61717"/>
    </ligand>
</feature>
<feature type="binding site" evidence="11">
    <location>
        <position position="117"/>
    </location>
    <ligand>
        <name>pyrroloquinoline quinone</name>
        <dbReference type="ChEBI" id="CHEBI:58442"/>
    </ligand>
</feature>
<evidence type="ECO:0000256" key="7">
    <source>
        <dbReference type="ARBA" id="ARBA00023002"/>
    </source>
</evidence>
<comment type="cofactor">
    <cofactor evidence="11">
        <name>heme c</name>
        <dbReference type="ChEBI" id="CHEBI:61717"/>
    </cofactor>
    <text evidence="11">Binds 1 heme c group per subunit.</text>
</comment>
<evidence type="ECO:0000256" key="10">
    <source>
        <dbReference type="PIRSR" id="PIRSR617512-1"/>
    </source>
</evidence>
<dbReference type="Pfam" id="PF13442">
    <property type="entry name" value="Cytochrome_CBB3"/>
    <property type="match status" value="1"/>
</dbReference>
<feature type="binding site" evidence="12">
    <location>
        <position position="300"/>
    </location>
    <ligand>
        <name>Ca(2+)</name>
        <dbReference type="ChEBI" id="CHEBI:29108"/>
    </ligand>
</feature>
<keyword evidence="7 15" id="KW-0560">Oxidoreductase</keyword>
<keyword evidence="4" id="KW-0732">Signal</keyword>
<dbReference type="InterPro" id="IPR018391">
    <property type="entry name" value="PQQ_b-propeller_rpt"/>
</dbReference>
<feature type="binding site" description="covalent" evidence="11">
    <location>
        <position position="602"/>
    </location>
    <ligand>
        <name>heme c</name>
        <dbReference type="ChEBI" id="CHEBI:61717"/>
    </ligand>
</feature>
<evidence type="ECO:0000256" key="3">
    <source>
        <dbReference type="ARBA" id="ARBA00022723"/>
    </source>
</evidence>
<protein>
    <submittedName>
        <fullName evidence="15">PQQ-dependent dehydrogenase, methanol/ethanol family</fullName>
        <ecNumber evidence="15">1.1.2.-</ecNumber>
    </submittedName>
</protein>
<evidence type="ECO:0000256" key="9">
    <source>
        <dbReference type="ARBA" id="ARBA00023157"/>
    </source>
</evidence>
<evidence type="ECO:0000313" key="15">
    <source>
        <dbReference type="EMBL" id="KAA1191900.1"/>
    </source>
</evidence>
<evidence type="ECO:0000256" key="13">
    <source>
        <dbReference type="PIRSR" id="PIRSR617512-4"/>
    </source>
</evidence>
<feature type="binding site" evidence="11">
    <location>
        <position position="161"/>
    </location>
    <ligand>
        <name>pyrroloquinoline quinone</name>
        <dbReference type="ChEBI" id="CHEBI:58442"/>
    </ligand>
</feature>
<dbReference type="GO" id="GO:0030288">
    <property type="term" value="C:outer membrane-bounded periplasmic space"/>
    <property type="evidence" value="ECO:0007669"/>
    <property type="project" value="InterPro"/>
</dbReference>
<comment type="similarity">
    <text evidence="1">Belongs to the bacterial PQQ dehydrogenase family.</text>
</comment>
<feature type="binding site" evidence="11">
    <location>
        <position position="235"/>
    </location>
    <ligand>
        <name>pyrroloquinoline quinone</name>
        <dbReference type="ChEBI" id="CHEBI:58442"/>
    </ligand>
</feature>
<organism evidence="15 16">
    <name type="scientific">Pseudohalioglobus sediminis</name>
    <dbReference type="NCBI Taxonomy" id="2606449"/>
    <lineage>
        <taxon>Bacteria</taxon>
        <taxon>Pseudomonadati</taxon>
        <taxon>Pseudomonadota</taxon>
        <taxon>Gammaproteobacteria</taxon>
        <taxon>Cellvibrionales</taxon>
        <taxon>Halieaceae</taxon>
        <taxon>Pseudohalioglobus</taxon>
    </lineage>
</organism>
<dbReference type="PROSITE" id="PS00364">
    <property type="entry name" value="BACTERIAL_PQQ_2"/>
    <property type="match status" value="1"/>
</dbReference>
<dbReference type="InterPro" id="IPR011047">
    <property type="entry name" value="Quinoprotein_ADH-like_sf"/>
</dbReference>
<keyword evidence="8 12" id="KW-0408">Iron</keyword>
<dbReference type="Gene3D" id="2.140.10.10">
    <property type="entry name" value="Quinoprotein alcohol dehydrogenase-like superfamily"/>
    <property type="match status" value="1"/>
</dbReference>
<keyword evidence="3 12" id="KW-0479">Metal-binding</keyword>
<evidence type="ECO:0000256" key="2">
    <source>
        <dbReference type="ARBA" id="ARBA00022617"/>
    </source>
</evidence>
<reference evidence="15 16" key="1">
    <citation type="submission" date="2019-09" db="EMBL/GenBank/DDBJ databases">
        <authorList>
            <person name="Chen X.-Y."/>
        </authorList>
    </citation>
    <scope>NUCLEOTIDE SEQUENCE [LARGE SCALE GENOMIC DNA]</scope>
    <source>
        <strain evidence="15 16">NY5</strain>
    </source>
</reference>
<keyword evidence="16" id="KW-1185">Reference proteome</keyword>
<accession>A0A5B0WXZ4</accession>
<feature type="domain" description="Cytochrome c" evidence="14">
    <location>
        <begin position="586"/>
        <end position="664"/>
    </location>
</feature>
<dbReference type="InterPro" id="IPR036909">
    <property type="entry name" value="Cyt_c-like_dom_sf"/>
</dbReference>
<evidence type="ECO:0000256" key="1">
    <source>
        <dbReference type="ARBA" id="ARBA00008156"/>
    </source>
</evidence>
<dbReference type="EMBL" id="VTUX01000004">
    <property type="protein sequence ID" value="KAA1191900.1"/>
    <property type="molecule type" value="Genomic_DNA"/>
</dbReference>
<keyword evidence="6 11" id="KW-0634">PQQ</keyword>
<dbReference type="GO" id="GO:0016614">
    <property type="term" value="F:oxidoreductase activity, acting on CH-OH group of donors"/>
    <property type="evidence" value="ECO:0007669"/>
    <property type="project" value="InterPro"/>
</dbReference>
<feature type="binding site" description="axial binding residue" evidence="12">
    <location>
        <position position="641"/>
    </location>
    <ligand>
        <name>heme c</name>
        <dbReference type="ChEBI" id="CHEBI:61717"/>
    </ligand>
    <ligandPart>
        <name>Fe</name>
        <dbReference type="ChEBI" id="CHEBI:18248"/>
    </ligandPart>
</feature>